<reference evidence="2" key="1">
    <citation type="submission" date="2020-10" db="EMBL/GenBank/DDBJ databases">
        <title>Microbiome of the Black Sea water column analyzed by genome centric metagenomics.</title>
        <authorList>
            <person name="Cabello-Yeves P.J."/>
            <person name="Callieri C."/>
            <person name="Picazo A."/>
            <person name="Mehrshad M."/>
            <person name="Haro-Moreno J.M."/>
            <person name="Roda-Garcia J."/>
            <person name="Dzembekova N."/>
            <person name="Slabakova V."/>
            <person name="Slabakova N."/>
            <person name="Moncheva S."/>
            <person name="Rodriguez-Valera F."/>
        </authorList>
    </citation>
    <scope>NUCLEOTIDE SEQUENCE</scope>
    <source>
        <strain evidence="2">BS307-5m-G5</strain>
    </source>
</reference>
<dbReference type="EMBL" id="JADHOK010000006">
    <property type="protein sequence ID" value="MBL6761273.1"/>
    <property type="molecule type" value="Genomic_DNA"/>
</dbReference>
<name>A0A937HJ94_9PROT</name>
<sequence length="286" mass="31105">MRQATSNICTVFCAAFLAVGIVATPASAKDGKRYFSAEYRLYVSGLLIGKAGVRLSLSADTYELSAHMRPAGLGRIAGQSHIVSTTGGALRGGDFVPQRLDLFWTSNDTIKSSFMDYVNGAPANFVSGYQQPEEFRSKTPVDIATVGSGTVDPFLGLLSTLKGRPLRAACNGQKRIFDGRRLATLTAQDAEFVPVFEHDFPTRRPAVKCSVLWQAVAGYSDASLERAAEFPPIEAHFGQIADTGFAAPLNMRGRSRYGRVTVHAVRFFEETLTPVEPFNIREIAEK</sequence>
<dbReference type="AlphaFoldDB" id="A0A937HJ94"/>
<evidence type="ECO:0000256" key="1">
    <source>
        <dbReference type="SAM" id="SignalP"/>
    </source>
</evidence>
<comment type="caution">
    <text evidence="2">The sequence shown here is derived from an EMBL/GenBank/DDBJ whole genome shotgun (WGS) entry which is preliminary data.</text>
</comment>
<evidence type="ECO:0000313" key="3">
    <source>
        <dbReference type="Proteomes" id="UP000785783"/>
    </source>
</evidence>
<feature type="signal peptide" evidence="1">
    <location>
        <begin position="1"/>
        <end position="28"/>
    </location>
</feature>
<accession>A0A937HJ94</accession>
<dbReference type="Proteomes" id="UP000785783">
    <property type="component" value="Unassembled WGS sequence"/>
</dbReference>
<gene>
    <name evidence="2" type="ORF">ISQ19_01075</name>
</gene>
<evidence type="ECO:0000313" key="2">
    <source>
        <dbReference type="EMBL" id="MBL6761273.1"/>
    </source>
</evidence>
<organism evidence="2 3">
    <name type="scientific">PS1 clade bacterium</name>
    <dbReference type="NCBI Taxonomy" id="2175152"/>
    <lineage>
        <taxon>Bacteria</taxon>
        <taxon>Pseudomonadati</taxon>
        <taxon>Pseudomonadota</taxon>
        <taxon>Alphaproteobacteria</taxon>
        <taxon>PS1 clade</taxon>
    </lineage>
</organism>
<proteinExistence type="predicted"/>
<protein>
    <submittedName>
        <fullName evidence="2">DUF3108 domain-containing protein</fullName>
    </submittedName>
</protein>
<keyword evidence="1" id="KW-0732">Signal</keyword>
<feature type="chain" id="PRO_5036714946" evidence="1">
    <location>
        <begin position="29"/>
        <end position="286"/>
    </location>
</feature>